<dbReference type="InterPro" id="IPR035924">
    <property type="entry name" value="FlaG-like_sf"/>
</dbReference>
<keyword evidence="3" id="KW-1185">Reference proteome</keyword>
<dbReference type="PANTHER" id="PTHR37166">
    <property type="entry name" value="PROTEIN FLAG"/>
    <property type="match status" value="1"/>
</dbReference>
<dbReference type="SUPFAM" id="SSF160214">
    <property type="entry name" value="FlaG-like"/>
    <property type="match status" value="1"/>
</dbReference>
<dbReference type="Pfam" id="PF03646">
    <property type="entry name" value="FlaG"/>
    <property type="match status" value="1"/>
</dbReference>
<dbReference type="Gene3D" id="3.30.160.170">
    <property type="entry name" value="FlaG-like"/>
    <property type="match status" value="1"/>
</dbReference>
<dbReference type="PANTHER" id="PTHR37166:SF1">
    <property type="entry name" value="PROTEIN FLAG"/>
    <property type="match status" value="1"/>
</dbReference>
<evidence type="ECO:0000313" key="3">
    <source>
        <dbReference type="Proteomes" id="UP000175669"/>
    </source>
</evidence>
<feature type="compositionally biased region" description="Polar residues" evidence="1">
    <location>
        <begin position="60"/>
        <end position="82"/>
    </location>
</feature>
<comment type="caution">
    <text evidence="2">The sequence shown here is derived from an EMBL/GenBank/DDBJ whole genome shotgun (WGS) entry which is preliminary data.</text>
</comment>
<sequence>MSEISITRFQPAVVTREKVNSVQPVDNELGAEHTDDTPDEQGSNNKGSGKQNSDQHKSGSDANQENLSQTPASPGNSTSGRSPSVDADESPEEILEQAVTKLNRYVQTVKRDIVFDIDPFSNEPAVTVVDRESRKVLRQFDTKTALELAKQIDSEEHISLFKAEV</sequence>
<dbReference type="InterPro" id="IPR005186">
    <property type="entry name" value="FlaG"/>
</dbReference>
<dbReference type="Proteomes" id="UP000175669">
    <property type="component" value="Unassembled WGS sequence"/>
</dbReference>
<gene>
    <name evidence="2" type="ORF">PHACT_13485</name>
</gene>
<dbReference type="STRING" id="1524254.PHACT_13485"/>
<accession>A0A1E8CGN9</accession>
<organism evidence="2 3">
    <name type="scientific">Pseudohongiella acticola</name>
    <dbReference type="NCBI Taxonomy" id="1524254"/>
    <lineage>
        <taxon>Bacteria</taxon>
        <taxon>Pseudomonadati</taxon>
        <taxon>Pseudomonadota</taxon>
        <taxon>Gammaproteobacteria</taxon>
        <taxon>Pseudomonadales</taxon>
        <taxon>Pseudohongiellaceae</taxon>
        <taxon>Pseudohongiella</taxon>
    </lineage>
</organism>
<name>A0A1E8CGN9_9GAMM</name>
<dbReference type="RefSeq" id="WP_070118798.1">
    <property type="nucleotide sequence ID" value="NZ_CAXATG010000005.1"/>
</dbReference>
<protein>
    <recommendedName>
        <fullName evidence="4">Flagellar biosynthesis protein FlaG</fullName>
    </recommendedName>
</protein>
<proteinExistence type="predicted"/>
<evidence type="ECO:0008006" key="4">
    <source>
        <dbReference type="Google" id="ProtNLM"/>
    </source>
</evidence>
<dbReference type="AlphaFoldDB" id="A0A1E8CGN9"/>
<evidence type="ECO:0000256" key="1">
    <source>
        <dbReference type="SAM" id="MobiDB-lite"/>
    </source>
</evidence>
<evidence type="ECO:0000313" key="2">
    <source>
        <dbReference type="EMBL" id="OFE11548.1"/>
    </source>
</evidence>
<dbReference type="EMBL" id="MASR01000002">
    <property type="protein sequence ID" value="OFE11548.1"/>
    <property type="molecule type" value="Genomic_DNA"/>
</dbReference>
<feature type="region of interest" description="Disordered" evidence="1">
    <location>
        <begin position="1"/>
        <end position="93"/>
    </location>
</feature>
<reference evidence="3" key="1">
    <citation type="submission" date="2016-07" db="EMBL/GenBank/DDBJ databases">
        <authorList>
            <person name="Florea S."/>
            <person name="Webb J.S."/>
            <person name="Jaromczyk J."/>
            <person name="Schardl C.L."/>
        </authorList>
    </citation>
    <scope>NUCLEOTIDE SEQUENCE [LARGE SCALE GENOMIC DNA]</scope>
    <source>
        <strain evidence="3">KCTC 42131</strain>
    </source>
</reference>
<feature type="compositionally biased region" description="Polar residues" evidence="1">
    <location>
        <begin position="40"/>
        <end position="52"/>
    </location>
</feature>